<feature type="domain" description="SnoaL-like" evidence="1">
    <location>
        <begin position="5"/>
        <end position="108"/>
    </location>
</feature>
<organism evidence="2 3">
    <name type="scientific">Dokdonia pacifica</name>
    <dbReference type="NCBI Taxonomy" id="1627892"/>
    <lineage>
        <taxon>Bacteria</taxon>
        <taxon>Pseudomonadati</taxon>
        <taxon>Bacteroidota</taxon>
        <taxon>Flavobacteriia</taxon>
        <taxon>Flavobacteriales</taxon>
        <taxon>Flavobacteriaceae</taxon>
        <taxon>Dokdonia</taxon>
    </lineage>
</organism>
<dbReference type="Pfam" id="PF12680">
    <property type="entry name" value="SnoaL_2"/>
    <property type="match status" value="1"/>
</dbReference>
<name>A0A239CRW0_9FLAO</name>
<accession>A0A239CRW0</accession>
<keyword evidence="2" id="KW-0413">Isomerase</keyword>
<dbReference type="OrthoDB" id="391735at2"/>
<evidence type="ECO:0000259" key="1">
    <source>
        <dbReference type="Pfam" id="PF12680"/>
    </source>
</evidence>
<keyword evidence="3" id="KW-1185">Reference proteome</keyword>
<dbReference type="Gene3D" id="3.10.450.50">
    <property type="match status" value="1"/>
</dbReference>
<protein>
    <submittedName>
        <fullName evidence="2">Ketosteroid isomerase-related protein</fullName>
    </submittedName>
</protein>
<dbReference type="SUPFAM" id="SSF54427">
    <property type="entry name" value="NTF2-like"/>
    <property type="match status" value="1"/>
</dbReference>
<sequence>MKEVIEKFYTAFAAKDPEAMIACYHKDIQFEDPAFGVLTGEKPGQMWRMLCASQKDKEFLIAFSDITYDQGKGTAHWEAKYNFSKTGRKVHNKIDATFEFKDGKIIKHIDTFNLRKWAGQALGFKGALIGGTNFFKNKLQAQTKKALDVFIAMQKD</sequence>
<dbReference type="RefSeq" id="WP_089373411.1">
    <property type="nucleotide sequence ID" value="NZ_BMEP01000009.1"/>
</dbReference>
<dbReference type="Proteomes" id="UP000198379">
    <property type="component" value="Unassembled WGS sequence"/>
</dbReference>
<dbReference type="InterPro" id="IPR032710">
    <property type="entry name" value="NTF2-like_dom_sf"/>
</dbReference>
<evidence type="ECO:0000313" key="2">
    <source>
        <dbReference type="EMBL" id="SNS22224.1"/>
    </source>
</evidence>
<dbReference type="AlphaFoldDB" id="A0A239CRW0"/>
<dbReference type="GO" id="GO:0016853">
    <property type="term" value="F:isomerase activity"/>
    <property type="evidence" value="ECO:0007669"/>
    <property type="project" value="UniProtKB-KW"/>
</dbReference>
<evidence type="ECO:0000313" key="3">
    <source>
        <dbReference type="Proteomes" id="UP000198379"/>
    </source>
</evidence>
<proteinExistence type="predicted"/>
<dbReference type="InterPro" id="IPR037401">
    <property type="entry name" value="SnoaL-like"/>
</dbReference>
<gene>
    <name evidence="2" type="ORF">SAMN06265376_108129</name>
</gene>
<reference evidence="2 3" key="1">
    <citation type="submission" date="2017-06" db="EMBL/GenBank/DDBJ databases">
        <authorList>
            <person name="Kim H.J."/>
            <person name="Triplett B.A."/>
        </authorList>
    </citation>
    <scope>NUCLEOTIDE SEQUENCE [LARGE SCALE GENOMIC DNA]</scope>
    <source>
        <strain evidence="2 3">DSM 25597</strain>
    </source>
</reference>
<dbReference type="EMBL" id="FZNY01000008">
    <property type="protein sequence ID" value="SNS22224.1"/>
    <property type="molecule type" value="Genomic_DNA"/>
</dbReference>